<evidence type="ECO:0000259" key="1">
    <source>
        <dbReference type="Pfam" id="PF00149"/>
    </source>
</evidence>
<sequence length="350" mass="39670">MIGVIGDLHFKESLGYADYIEDRRRGEKQGILDFIVKELSDCDTIVMMGDQLNARNNLSSVIKDFVAFLECFNGKKVYVLAGNHEKKGDGSSAIDFLKEINNPNWEVITDGPPFFAKMGNARVALLPYMPRTELDSTTNEEALAKITKALRRIKDGDILFTHYSVSDIVTDNGIQTNLFNDIILPKKQMEKMFKLVVAGHIHTPGIHGNTIITGSIFNDEIGEVGKKIWKIDPKDLKYRGIDLPGRPIMKAENIMSVDDMMNGPSFPKHAIVKVTLTDPKLKDKVEDIKKYLREHTDAYILLEQYPRERKKAHFDEGMLQFQVEDLLGVYAKAKKVDPKKLLSAWELIKD</sequence>
<dbReference type="PANTHER" id="PTHR30337">
    <property type="entry name" value="COMPONENT OF ATP-DEPENDENT DSDNA EXONUCLEASE"/>
    <property type="match status" value="1"/>
</dbReference>
<dbReference type="InterPro" id="IPR050535">
    <property type="entry name" value="DNA_Repair-Maintenance_Comp"/>
</dbReference>
<evidence type="ECO:0000313" key="2">
    <source>
        <dbReference type="EMBL" id="MBV6340121.1"/>
    </source>
</evidence>
<organism evidence="2 3">
    <name type="scientific">Candidatus Magnetobacterium casense</name>
    <dbReference type="NCBI Taxonomy" id="1455061"/>
    <lineage>
        <taxon>Bacteria</taxon>
        <taxon>Pseudomonadati</taxon>
        <taxon>Nitrospirota</taxon>
        <taxon>Thermodesulfovibrionia</taxon>
        <taxon>Thermodesulfovibrionales</taxon>
        <taxon>Candidatus Magnetobacteriaceae</taxon>
        <taxon>Candidatus Magnetobacterium</taxon>
    </lineage>
</organism>
<dbReference type="RefSeq" id="WP_218250742.1">
    <property type="nucleotide sequence ID" value="NZ_JABXWD010000007.1"/>
</dbReference>
<keyword evidence="3" id="KW-1185">Reference proteome</keyword>
<proteinExistence type="predicted"/>
<dbReference type="PANTHER" id="PTHR30337:SF0">
    <property type="entry name" value="NUCLEASE SBCCD SUBUNIT D"/>
    <property type="match status" value="1"/>
</dbReference>
<feature type="domain" description="Calcineurin-like phosphoesterase" evidence="1">
    <location>
        <begin position="2"/>
        <end position="204"/>
    </location>
</feature>
<dbReference type="Proteomes" id="UP001196980">
    <property type="component" value="Unassembled WGS sequence"/>
</dbReference>
<reference evidence="2 3" key="1">
    <citation type="journal article" date="2020" name="J Geophys Res Biogeosci">
        <title>Magnetotaxis as an Adaptation to Enable Bacterial Shuttling of Microbial Sulfur and Sulfur Cycling Across Aquatic Oxic#Anoxic Interfaces.</title>
        <authorList>
            <person name="Li J."/>
            <person name="Liu P."/>
            <person name="Wang J."/>
            <person name="Roberts A.P."/>
            <person name="Pan Y."/>
        </authorList>
    </citation>
    <scope>NUCLEOTIDE SEQUENCE [LARGE SCALE GENOMIC DNA]</scope>
    <source>
        <strain evidence="2 3">MYR-1_YQ</strain>
    </source>
</reference>
<dbReference type="InterPro" id="IPR004843">
    <property type="entry name" value="Calcineurin-like_PHP"/>
</dbReference>
<accession>A0ABS6RU54</accession>
<gene>
    <name evidence="2" type="ORF">HWQ67_00845</name>
</gene>
<dbReference type="EMBL" id="JABXWD010000007">
    <property type="protein sequence ID" value="MBV6340121.1"/>
    <property type="molecule type" value="Genomic_DNA"/>
</dbReference>
<dbReference type="Pfam" id="PF00149">
    <property type="entry name" value="Metallophos"/>
    <property type="match status" value="1"/>
</dbReference>
<comment type="caution">
    <text evidence="2">The sequence shown here is derived from an EMBL/GenBank/DDBJ whole genome shotgun (WGS) entry which is preliminary data.</text>
</comment>
<protein>
    <submittedName>
        <fullName evidence="2">Metallophosphoesterase</fullName>
    </submittedName>
</protein>
<evidence type="ECO:0000313" key="3">
    <source>
        <dbReference type="Proteomes" id="UP001196980"/>
    </source>
</evidence>
<name>A0ABS6RU54_9BACT</name>